<dbReference type="Gene3D" id="2.60.120.560">
    <property type="entry name" value="Exo-inulinase, domain 1"/>
    <property type="match status" value="1"/>
</dbReference>
<dbReference type="AlphaFoldDB" id="A0A2T5JDI4"/>
<evidence type="ECO:0000259" key="1">
    <source>
        <dbReference type="Pfam" id="PF06439"/>
    </source>
</evidence>
<dbReference type="EMBL" id="QAOQ01000002">
    <property type="protein sequence ID" value="PTQ99814.1"/>
    <property type="molecule type" value="Genomic_DNA"/>
</dbReference>
<dbReference type="InterPro" id="IPR010496">
    <property type="entry name" value="AL/BT2_dom"/>
</dbReference>
<dbReference type="GO" id="GO:0016787">
    <property type="term" value="F:hydrolase activity"/>
    <property type="evidence" value="ECO:0007669"/>
    <property type="project" value="InterPro"/>
</dbReference>
<accession>A0A2T5JDI4</accession>
<gene>
    <name evidence="2" type="ORF">C8P68_102644</name>
</gene>
<proteinExistence type="predicted"/>
<reference evidence="2 3" key="1">
    <citation type="submission" date="2018-04" db="EMBL/GenBank/DDBJ databases">
        <title>Genomic Encyclopedia of Archaeal and Bacterial Type Strains, Phase II (KMG-II): from individual species to whole genera.</title>
        <authorList>
            <person name="Goeker M."/>
        </authorList>
    </citation>
    <scope>NUCLEOTIDE SEQUENCE [LARGE SCALE GENOMIC DNA]</scope>
    <source>
        <strain evidence="2 3">DSM 26809</strain>
    </source>
</reference>
<organism evidence="2 3">
    <name type="scientific">Mucilaginibacter yixingensis</name>
    <dbReference type="NCBI Taxonomy" id="1295612"/>
    <lineage>
        <taxon>Bacteria</taxon>
        <taxon>Pseudomonadati</taxon>
        <taxon>Bacteroidota</taxon>
        <taxon>Sphingobacteriia</taxon>
        <taxon>Sphingobacteriales</taxon>
        <taxon>Sphingobacteriaceae</taxon>
        <taxon>Mucilaginibacter</taxon>
    </lineage>
</organism>
<dbReference type="RefSeq" id="WP_107827726.1">
    <property type="nucleotide sequence ID" value="NZ_CP160205.1"/>
</dbReference>
<dbReference type="OrthoDB" id="929868at2"/>
<dbReference type="Pfam" id="PF06439">
    <property type="entry name" value="3keto-disac_hyd"/>
    <property type="match status" value="1"/>
</dbReference>
<evidence type="ECO:0000313" key="2">
    <source>
        <dbReference type="EMBL" id="PTQ99814.1"/>
    </source>
</evidence>
<evidence type="ECO:0000313" key="3">
    <source>
        <dbReference type="Proteomes" id="UP000244168"/>
    </source>
</evidence>
<comment type="caution">
    <text evidence="2">The sequence shown here is derived from an EMBL/GenBank/DDBJ whole genome shotgun (WGS) entry which is preliminary data.</text>
</comment>
<protein>
    <submittedName>
        <fullName evidence="2">Uncharacterized protein DUF1080</fullName>
    </submittedName>
</protein>
<name>A0A2T5JDI4_9SPHI</name>
<keyword evidence="3" id="KW-1185">Reference proteome</keyword>
<feature type="domain" description="3-keto-alpha-glucoside-1,2-lyase/3-keto-2-hydroxy-glucal hydratase" evidence="1">
    <location>
        <begin position="29"/>
        <end position="238"/>
    </location>
</feature>
<dbReference type="Proteomes" id="UP000244168">
    <property type="component" value="Unassembled WGS sequence"/>
</dbReference>
<sequence>MKILKLIPAFLFFAVVISAFKIVQQKEEGFKPMFDGKTLKGWDGDPKYWRVENGEIIGEVTPETILKRNTFLIWQGGKPADFELKVSYRISAKGNSGVNYRSEVIDSLPYAMKGYQQDIDGKDKYNLGYPRYSGQNYEERGRQFLALRGQRTVIENGKPRVVDSTGTQQELLKSINYDGWNELHIIAKGNKLQHYLNGKLMSEVVDNDEANRKMSGMIGVQVHVGPPMKVEYKDFRIKILK</sequence>